<dbReference type="PROSITE" id="PS50994">
    <property type="entry name" value="INTEGRASE"/>
    <property type="match status" value="1"/>
</dbReference>
<dbReference type="Proteomes" id="UP000095759">
    <property type="component" value="Unassembled WGS sequence"/>
</dbReference>
<feature type="domain" description="Integrase catalytic" evidence="2">
    <location>
        <begin position="101"/>
        <end position="219"/>
    </location>
</feature>
<sequence>MFGIKRICRVLEVARSGYYRWIAGAQARAERQGAEDTLVEEIREIHAEHRGNYGALRVHAELRGFGHTVNRKRVARLMRKHGIIGRHLRKKKRTTIPDLLAPPVPDLVQRDCTAGALNEKWCGDITYVQVGAAWLYLACVIDIRSRRVLGWSMAPHMRAELVIDALQAAVAARGGQAAGVIFHADRGSPYTSAAFAQVCNRYGIRRSRWVRPGPSRNGR</sequence>
<dbReference type="STRING" id="285458.BGM19_02225"/>
<evidence type="ECO:0000256" key="1">
    <source>
        <dbReference type="ARBA" id="ARBA00002286"/>
    </source>
</evidence>
<dbReference type="NCBIfam" id="NF033516">
    <property type="entry name" value="transpos_IS3"/>
    <property type="match status" value="1"/>
</dbReference>
<keyword evidence="4" id="KW-1185">Reference proteome</keyword>
<accession>A0A1E5PK42</accession>
<gene>
    <name evidence="3" type="ORF">AS594_34310</name>
</gene>
<dbReference type="EMBL" id="MEHJ01000001">
    <property type="protein sequence ID" value="OEJ29923.1"/>
    <property type="molecule type" value="Genomic_DNA"/>
</dbReference>
<name>A0A1E5PK42_9ACTN</name>
<dbReference type="GO" id="GO:0015074">
    <property type="term" value="P:DNA integration"/>
    <property type="evidence" value="ECO:0007669"/>
    <property type="project" value="InterPro"/>
</dbReference>
<dbReference type="Pfam" id="PF13276">
    <property type="entry name" value="HTH_21"/>
    <property type="match status" value="1"/>
</dbReference>
<comment type="function">
    <text evidence="1">Involved in the transposition of the insertion sequence.</text>
</comment>
<dbReference type="InterPro" id="IPR012337">
    <property type="entry name" value="RNaseH-like_sf"/>
</dbReference>
<reference evidence="3 4" key="1">
    <citation type="submission" date="2016-08" db="EMBL/GenBank/DDBJ databases">
        <title>Complete genome sequence of Streptomyces agglomeratus strain 6-3-2, a novel anti-MRSA actinomycete isolated from Wuli of Tebit, China.</title>
        <authorList>
            <person name="Chen X."/>
        </authorList>
    </citation>
    <scope>NUCLEOTIDE SEQUENCE [LARGE SCALE GENOMIC DNA]</scope>
    <source>
        <strain evidence="3 4">6-3-2</strain>
    </source>
</reference>
<dbReference type="InterPro" id="IPR048020">
    <property type="entry name" value="Transpos_IS3"/>
</dbReference>
<dbReference type="PANTHER" id="PTHR46889:SF4">
    <property type="entry name" value="TRANSPOSASE INSO FOR INSERTION SEQUENCE ELEMENT IS911B-RELATED"/>
    <property type="match status" value="1"/>
</dbReference>
<dbReference type="InterPro" id="IPR036397">
    <property type="entry name" value="RNaseH_sf"/>
</dbReference>
<dbReference type="SUPFAM" id="SSF53098">
    <property type="entry name" value="Ribonuclease H-like"/>
    <property type="match status" value="1"/>
</dbReference>
<dbReference type="Pfam" id="PF00665">
    <property type="entry name" value="rve"/>
    <property type="match status" value="1"/>
</dbReference>
<dbReference type="GO" id="GO:0003676">
    <property type="term" value="F:nucleic acid binding"/>
    <property type="evidence" value="ECO:0007669"/>
    <property type="project" value="InterPro"/>
</dbReference>
<organism evidence="3 4">
    <name type="scientific">Streptomyces agglomeratus</name>
    <dbReference type="NCBI Taxonomy" id="285458"/>
    <lineage>
        <taxon>Bacteria</taxon>
        <taxon>Bacillati</taxon>
        <taxon>Actinomycetota</taxon>
        <taxon>Actinomycetes</taxon>
        <taxon>Kitasatosporales</taxon>
        <taxon>Streptomycetaceae</taxon>
        <taxon>Streptomyces</taxon>
    </lineage>
</organism>
<evidence type="ECO:0000259" key="2">
    <source>
        <dbReference type="PROSITE" id="PS50994"/>
    </source>
</evidence>
<dbReference type="InterPro" id="IPR050900">
    <property type="entry name" value="Transposase_IS3/IS150/IS904"/>
</dbReference>
<protein>
    <submittedName>
        <fullName evidence="3">Transposase</fullName>
    </submittedName>
</protein>
<evidence type="ECO:0000313" key="3">
    <source>
        <dbReference type="EMBL" id="OEJ29923.1"/>
    </source>
</evidence>
<comment type="caution">
    <text evidence="3">The sequence shown here is derived from an EMBL/GenBank/DDBJ whole genome shotgun (WGS) entry which is preliminary data.</text>
</comment>
<dbReference type="PANTHER" id="PTHR46889">
    <property type="entry name" value="TRANSPOSASE INSF FOR INSERTION SEQUENCE IS3B-RELATED"/>
    <property type="match status" value="1"/>
</dbReference>
<dbReference type="InterPro" id="IPR001584">
    <property type="entry name" value="Integrase_cat-core"/>
</dbReference>
<proteinExistence type="predicted"/>
<dbReference type="AlphaFoldDB" id="A0A1E5PK42"/>
<dbReference type="InterPro" id="IPR025948">
    <property type="entry name" value="HTH-like_dom"/>
</dbReference>
<dbReference type="Gene3D" id="3.30.420.10">
    <property type="entry name" value="Ribonuclease H-like superfamily/Ribonuclease H"/>
    <property type="match status" value="1"/>
</dbReference>
<evidence type="ECO:0000313" key="4">
    <source>
        <dbReference type="Proteomes" id="UP000095759"/>
    </source>
</evidence>